<evidence type="ECO:0000256" key="3">
    <source>
        <dbReference type="ARBA" id="ARBA00004769"/>
    </source>
</evidence>
<evidence type="ECO:0000256" key="2">
    <source>
        <dbReference type="ARBA" id="ARBA00000565"/>
    </source>
</evidence>
<dbReference type="InterPro" id="IPR013749">
    <property type="entry name" value="PM/HMP-P_kinase-1"/>
</dbReference>
<comment type="caution">
    <text evidence="17">The sequence shown here is derived from an EMBL/GenBank/DDBJ whole genome shotgun (WGS) entry which is preliminary data.</text>
</comment>
<evidence type="ECO:0000256" key="5">
    <source>
        <dbReference type="ARBA" id="ARBA00012135"/>
    </source>
</evidence>
<dbReference type="Proteomes" id="UP000182379">
    <property type="component" value="Unassembled WGS sequence"/>
</dbReference>
<comment type="catalytic activity">
    <reaction evidence="2">
        <text>4-amino-2-methyl-5-(phosphooxymethyl)pyrimidine + ATP = 4-amino-2-methyl-5-(diphosphooxymethyl)pyrimidine + ADP</text>
        <dbReference type="Rhea" id="RHEA:19893"/>
        <dbReference type="ChEBI" id="CHEBI:30616"/>
        <dbReference type="ChEBI" id="CHEBI:57841"/>
        <dbReference type="ChEBI" id="CHEBI:58354"/>
        <dbReference type="ChEBI" id="CHEBI:456216"/>
        <dbReference type="EC" id="2.7.4.7"/>
    </reaction>
</comment>
<dbReference type="CDD" id="cd01169">
    <property type="entry name" value="HMPP_kinase"/>
    <property type="match status" value="1"/>
</dbReference>
<keyword evidence="10 17" id="KW-0418">Kinase</keyword>
<evidence type="ECO:0000256" key="7">
    <source>
        <dbReference type="ARBA" id="ARBA00019161"/>
    </source>
</evidence>
<dbReference type="RefSeq" id="WP_074706354.1">
    <property type="nucleotide sequence ID" value="NZ_FNOP01000009.1"/>
</dbReference>
<dbReference type="Gene3D" id="3.40.1190.20">
    <property type="match status" value="1"/>
</dbReference>
<comment type="pathway">
    <text evidence="13">Cofactor biosynthesis; thiamine diphosphate biosynthesis; 4-amino-2-methyl-5-diphosphomethylpyrimidine from 5-amino-1-(5-phospho-D-ribosyl)imidazole: step 2/3.</text>
</comment>
<dbReference type="FunFam" id="3.40.1190.20:FF:000003">
    <property type="entry name" value="Phosphomethylpyrimidine kinase ThiD"/>
    <property type="match status" value="1"/>
</dbReference>
<dbReference type="AlphaFoldDB" id="A0A1H2XTK6"/>
<dbReference type="GO" id="GO:0005829">
    <property type="term" value="C:cytosol"/>
    <property type="evidence" value="ECO:0007669"/>
    <property type="project" value="TreeGrafter"/>
</dbReference>
<evidence type="ECO:0000256" key="10">
    <source>
        <dbReference type="ARBA" id="ARBA00022777"/>
    </source>
</evidence>
<dbReference type="GO" id="GO:0005524">
    <property type="term" value="F:ATP binding"/>
    <property type="evidence" value="ECO:0007669"/>
    <property type="project" value="UniProtKB-KW"/>
</dbReference>
<comment type="similarity">
    <text evidence="4">Belongs to the ThiD family.</text>
</comment>
<reference evidence="17 18" key="1">
    <citation type="submission" date="2016-10" db="EMBL/GenBank/DDBJ databases">
        <authorList>
            <person name="Varghese N."/>
            <person name="Submissions S."/>
        </authorList>
    </citation>
    <scope>NUCLEOTIDE SEQUENCE [LARGE SCALE GENOMIC DNA]</scope>
    <source>
        <strain evidence="17 18">WCC6</strain>
    </source>
</reference>
<evidence type="ECO:0000256" key="13">
    <source>
        <dbReference type="ARBA" id="ARBA00037917"/>
    </source>
</evidence>
<dbReference type="GO" id="GO:0008972">
    <property type="term" value="F:phosphomethylpyrimidine kinase activity"/>
    <property type="evidence" value="ECO:0007669"/>
    <property type="project" value="UniProtKB-EC"/>
</dbReference>
<evidence type="ECO:0000256" key="6">
    <source>
        <dbReference type="ARBA" id="ARBA00012963"/>
    </source>
</evidence>
<keyword evidence="11" id="KW-0067">ATP-binding</keyword>
<dbReference type="EMBL" id="FNOP01000009">
    <property type="protein sequence ID" value="SDW95669.1"/>
    <property type="molecule type" value="Genomic_DNA"/>
</dbReference>
<dbReference type="InterPro" id="IPR004399">
    <property type="entry name" value="HMP/HMP-P_kinase_dom"/>
</dbReference>
<evidence type="ECO:0000256" key="1">
    <source>
        <dbReference type="ARBA" id="ARBA00000151"/>
    </source>
</evidence>
<evidence type="ECO:0000256" key="15">
    <source>
        <dbReference type="ARBA" id="ARBA00043176"/>
    </source>
</evidence>
<evidence type="ECO:0000256" key="12">
    <source>
        <dbReference type="ARBA" id="ARBA00022977"/>
    </source>
</evidence>
<feature type="domain" description="Pyridoxamine kinase/Phosphomethylpyrimidine kinase" evidence="16">
    <location>
        <begin position="11"/>
        <end position="259"/>
    </location>
</feature>
<evidence type="ECO:0000313" key="17">
    <source>
        <dbReference type="EMBL" id="SDW95669.1"/>
    </source>
</evidence>
<protein>
    <recommendedName>
        <fullName evidence="7">Hydroxymethylpyrimidine/phosphomethylpyrimidine kinase</fullName>
        <ecNumber evidence="5">2.7.1.49</ecNumber>
        <ecNumber evidence="6">2.7.4.7</ecNumber>
    </recommendedName>
    <alternativeName>
        <fullName evidence="14">Hydroxymethylpyrimidine kinase</fullName>
    </alternativeName>
    <alternativeName>
        <fullName evidence="15">Hydroxymethylpyrimidine phosphate kinase</fullName>
    </alternativeName>
</protein>
<dbReference type="PANTHER" id="PTHR20858">
    <property type="entry name" value="PHOSPHOMETHYLPYRIMIDINE KINASE"/>
    <property type="match status" value="1"/>
</dbReference>
<keyword evidence="8" id="KW-0808">Transferase</keyword>
<keyword evidence="12" id="KW-0784">Thiamine biosynthesis</keyword>
<keyword evidence="9" id="KW-0547">Nucleotide-binding</keyword>
<dbReference type="EC" id="2.7.1.49" evidence="5"/>
<proteinExistence type="inferred from homology"/>
<evidence type="ECO:0000259" key="16">
    <source>
        <dbReference type="Pfam" id="PF08543"/>
    </source>
</evidence>
<evidence type="ECO:0000256" key="14">
    <source>
        <dbReference type="ARBA" id="ARBA00042102"/>
    </source>
</evidence>
<dbReference type="EC" id="2.7.4.7" evidence="6"/>
<sequence>MFHLLTIAGSDSSGGAGIQADLKTFAAHGCYGMSVITAVTAQNTTGVTAIQNIDPEVVEAQIDAVFQDIRVDGVKVGMVSNSALIRAIAKKMQQYAPPVLVVDPVMVATSGSYLLEKEDRKDLQEKLLPLATLITPNMQEGEALSGLSIHSREDMEKAAAVICQKGARAVLLKGGHLAETADDYLLYPGEGNWLQGKWFPGQRFANPNTHGTGCSLSSALASEMAAGASLPEAVEKAKAYVALGIQHGLAVGHGHGPIHHFVDLYRKAGWEEGK</sequence>
<comment type="pathway">
    <text evidence="3">Cofactor biosynthesis; thiamine diphosphate biosynthesis; 4-amino-2-methyl-5-diphosphomethylpyrimidine from 5-amino-1-(5-phospho-D-ribosyl)imidazole: step 3/3.</text>
</comment>
<evidence type="ECO:0000256" key="4">
    <source>
        <dbReference type="ARBA" id="ARBA00009879"/>
    </source>
</evidence>
<evidence type="ECO:0000313" key="18">
    <source>
        <dbReference type="Proteomes" id="UP000182379"/>
    </source>
</evidence>
<dbReference type="Pfam" id="PF08543">
    <property type="entry name" value="Phos_pyr_kin"/>
    <property type="match status" value="1"/>
</dbReference>
<dbReference type="GO" id="GO:0008902">
    <property type="term" value="F:hydroxymethylpyrimidine kinase activity"/>
    <property type="evidence" value="ECO:0007669"/>
    <property type="project" value="UniProtKB-EC"/>
</dbReference>
<dbReference type="InterPro" id="IPR029056">
    <property type="entry name" value="Ribokinase-like"/>
</dbReference>
<name>A0A1H2XTK6_ACIFE</name>
<comment type="catalytic activity">
    <reaction evidence="1">
        <text>4-amino-5-hydroxymethyl-2-methylpyrimidine + ATP = 4-amino-2-methyl-5-(phosphooxymethyl)pyrimidine + ADP + H(+)</text>
        <dbReference type="Rhea" id="RHEA:23096"/>
        <dbReference type="ChEBI" id="CHEBI:15378"/>
        <dbReference type="ChEBI" id="CHEBI:16892"/>
        <dbReference type="ChEBI" id="CHEBI:30616"/>
        <dbReference type="ChEBI" id="CHEBI:58354"/>
        <dbReference type="ChEBI" id="CHEBI:456216"/>
        <dbReference type="EC" id="2.7.1.49"/>
    </reaction>
</comment>
<dbReference type="GO" id="GO:0009228">
    <property type="term" value="P:thiamine biosynthetic process"/>
    <property type="evidence" value="ECO:0007669"/>
    <property type="project" value="UniProtKB-KW"/>
</dbReference>
<dbReference type="NCBIfam" id="TIGR00097">
    <property type="entry name" value="HMP-P_kinase"/>
    <property type="match status" value="1"/>
</dbReference>
<evidence type="ECO:0000256" key="8">
    <source>
        <dbReference type="ARBA" id="ARBA00022679"/>
    </source>
</evidence>
<organism evidence="17 18">
    <name type="scientific">Acidaminococcus fermentans</name>
    <dbReference type="NCBI Taxonomy" id="905"/>
    <lineage>
        <taxon>Bacteria</taxon>
        <taxon>Bacillati</taxon>
        <taxon>Bacillota</taxon>
        <taxon>Negativicutes</taxon>
        <taxon>Acidaminococcales</taxon>
        <taxon>Acidaminococcaceae</taxon>
        <taxon>Acidaminococcus</taxon>
    </lineage>
</organism>
<gene>
    <name evidence="17" type="ORF">SAMN05216495_10981</name>
</gene>
<evidence type="ECO:0000256" key="11">
    <source>
        <dbReference type="ARBA" id="ARBA00022840"/>
    </source>
</evidence>
<dbReference type="SUPFAM" id="SSF53613">
    <property type="entry name" value="Ribokinase-like"/>
    <property type="match status" value="1"/>
</dbReference>
<dbReference type="PANTHER" id="PTHR20858:SF17">
    <property type="entry name" value="HYDROXYMETHYLPYRIMIDINE_PHOSPHOMETHYLPYRIMIDINE KINASE THI20-RELATED"/>
    <property type="match status" value="1"/>
</dbReference>
<accession>A0A1H2XTK6</accession>
<evidence type="ECO:0000256" key="9">
    <source>
        <dbReference type="ARBA" id="ARBA00022741"/>
    </source>
</evidence>